<evidence type="ECO:0008006" key="5">
    <source>
        <dbReference type="Google" id="ProtNLM"/>
    </source>
</evidence>
<dbReference type="EMBL" id="CP043451">
    <property type="protein sequence ID" value="QEM06534.1"/>
    <property type="molecule type" value="Genomic_DNA"/>
</dbReference>
<dbReference type="Proteomes" id="UP000663940">
    <property type="component" value="Chromosome"/>
</dbReference>
<sequence length="101" mass="11944">MALRVEYDDLQNEGFDSGGGEILFYLGLPFTGTIVEYNNNAVLIYEEEFKNGHRDGVRRTYFANGQKEREYFQRFNKLYGMQREWDTSGNLVYQHNWDAEP</sequence>
<evidence type="ECO:0000313" key="4">
    <source>
        <dbReference type="Proteomes" id="UP000663940"/>
    </source>
</evidence>
<dbReference type="AlphaFoldDB" id="A0AAE6JIS0"/>
<gene>
    <name evidence="1" type="ORF">DIU31_024570</name>
    <name evidence="2" type="ORF">J3L21_02860</name>
</gene>
<organism evidence="1 3">
    <name type="scientific">Mucilaginibacter rubeus</name>
    <dbReference type="NCBI Taxonomy" id="2027860"/>
    <lineage>
        <taxon>Bacteria</taxon>
        <taxon>Pseudomonadati</taxon>
        <taxon>Bacteroidota</taxon>
        <taxon>Sphingobacteriia</taxon>
        <taxon>Sphingobacteriales</taxon>
        <taxon>Sphingobacteriaceae</taxon>
        <taxon>Mucilaginibacter</taxon>
    </lineage>
</organism>
<proteinExistence type="predicted"/>
<dbReference type="SUPFAM" id="SSF82185">
    <property type="entry name" value="Histone H3 K4-specific methyltransferase SET7/9 N-terminal domain"/>
    <property type="match status" value="1"/>
</dbReference>
<dbReference type="EMBL" id="CP071880">
    <property type="protein sequence ID" value="QTE50936.1"/>
    <property type="molecule type" value="Genomic_DNA"/>
</dbReference>
<dbReference type="Gene3D" id="2.20.110.10">
    <property type="entry name" value="Histone H3 K4-specific methyltransferase SET7/9 N-terminal domain"/>
    <property type="match status" value="1"/>
</dbReference>
<evidence type="ECO:0000313" key="3">
    <source>
        <dbReference type="Proteomes" id="UP000250557"/>
    </source>
</evidence>
<dbReference type="RefSeq" id="WP_112657029.1">
    <property type="nucleotide sequence ID" value="NZ_CP043451.1"/>
</dbReference>
<reference evidence="1 3" key="1">
    <citation type="submission" date="2019-08" db="EMBL/GenBank/DDBJ databases">
        <title>Comparative genome analysis confer to the adaptation heavy metal polluted environment.</title>
        <authorList>
            <person name="Li Y."/>
        </authorList>
    </citation>
    <scope>NUCLEOTIDE SEQUENCE [LARGE SCALE GENOMIC DNA]</scope>
    <source>
        <strain evidence="1 3">P2</strain>
    </source>
</reference>
<evidence type="ECO:0000313" key="1">
    <source>
        <dbReference type="EMBL" id="QEM06534.1"/>
    </source>
</evidence>
<reference evidence="2 4" key="2">
    <citation type="submission" date="2021-03" db="EMBL/GenBank/DDBJ databases">
        <title>Mucilaginibacter strains isolated from gold and copper mining confer multi heavy-metal resistance.</title>
        <authorList>
            <person name="Li Y."/>
        </authorList>
    </citation>
    <scope>NUCLEOTIDE SEQUENCE [LARGE SCALE GENOMIC DNA]</scope>
    <source>
        <strain evidence="2 4">P2-4</strain>
    </source>
</reference>
<evidence type="ECO:0000313" key="2">
    <source>
        <dbReference type="EMBL" id="QTE50936.1"/>
    </source>
</evidence>
<name>A0AAE6JIS0_9SPHI</name>
<protein>
    <recommendedName>
        <fullName evidence="5">Toxin-antitoxin system YwqK family antitoxin</fullName>
    </recommendedName>
</protein>
<keyword evidence="4" id="KW-1185">Reference proteome</keyword>
<dbReference type="Proteomes" id="UP000250557">
    <property type="component" value="Chromosome"/>
</dbReference>
<accession>A0AAE6JIS0</accession>